<feature type="binding site" evidence="2">
    <location>
        <position position="281"/>
    </location>
    <ligand>
        <name>Zn(2+)</name>
        <dbReference type="ChEBI" id="CHEBI:29105"/>
    </ligand>
</feature>
<dbReference type="CDD" id="cd04794">
    <property type="entry name" value="euk_LANCL"/>
    <property type="match status" value="1"/>
</dbReference>
<keyword evidence="4" id="KW-1185">Reference proteome</keyword>
<dbReference type="PRINTS" id="PR01950">
    <property type="entry name" value="LANCSUPER"/>
</dbReference>
<name>V3YYZ9_LOTGI</name>
<dbReference type="PRINTS" id="PR01951">
    <property type="entry name" value="LANCEUKARYTE"/>
</dbReference>
<dbReference type="Gene3D" id="1.50.10.10">
    <property type="match status" value="1"/>
</dbReference>
<dbReference type="EMBL" id="KB203711">
    <property type="protein sequence ID" value="ESO83348.1"/>
    <property type="molecule type" value="Genomic_DNA"/>
</dbReference>
<dbReference type="AlphaFoldDB" id="V3YYZ9"/>
<feature type="binding site" evidence="2">
    <location>
        <position position="234"/>
    </location>
    <ligand>
        <name>Zn(2+)</name>
        <dbReference type="ChEBI" id="CHEBI:29105"/>
    </ligand>
</feature>
<keyword evidence="2" id="KW-0479">Metal-binding</keyword>
<dbReference type="PANTHER" id="PTHR12736">
    <property type="entry name" value="LANC-LIKE PROTEIN"/>
    <property type="match status" value="1"/>
</dbReference>
<dbReference type="GO" id="GO:0031179">
    <property type="term" value="P:peptide modification"/>
    <property type="evidence" value="ECO:0007669"/>
    <property type="project" value="InterPro"/>
</dbReference>
<dbReference type="GO" id="GO:0005975">
    <property type="term" value="P:carbohydrate metabolic process"/>
    <property type="evidence" value="ECO:0007669"/>
    <property type="project" value="InterPro"/>
</dbReference>
<dbReference type="PANTHER" id="PTHR12736:SF21">
    <property type="entry name" value="LANC-LIKE PROTEIN 2"/>
    <property type="match status" value="1"/>
</dbReference>
<dbReference type="GO" id="GO:0046872">
    <property type="term" value="F:metal ion binding"/>
    <property type="evidence" value="ECO:0007669"/>
    <property type="project" value="UniProtKB-KW"/>
</dbReference>
<dbReference type="SUPFAM" id="SSF158745">
    <property type="entry name" value="LanC-like"/>
    <property type="match status" value="1"/>
</dbReference>
<accession>V3YYZ9</accession>
<dbReference type="CTD" id="20244364"/>
<keyword evidence="2" id="KW-0862">Zinc</keyword>
<evidence type="ECO:0000256" key="2">
    <source>
        <dbReference type="PIRSR" id="PIRSR607822-1"/>
    </source>
</evidence>
<gene>
    <name evidence="3" type="ORF">LOTGIDRAFT_179770</name>
</gene>
<proteinExistence type="inferred from homology"/>
<evidence type="ECO:0000256" key="1">
    <source>
        <dbReference type="ARBA" id="ARBA00007179"/>
    </source>
</evidence>
<dbReference type="Proteomes" id="UP000030746">
    <property type="component" value="Unassembled WGS sequence"/>
</dbReference>
<dbReference type="OrthoDB" id="10257263at2759"/>
<dbReference type="KEGG" id="lgi:LOTGIDRAFT_179770"/>
<evidence type="ECO:0008006" key="5">
    <source>
        <dbReference type="Google" id="ProtNLM"/>
    </source>
</evidence>
<dbReference type="OMA" id="LSLYFEW"/>
<evidence type="ECO:0000313" key="3">
    <source>
        <dbReference type="EMBL" id="ESO83348.1"/>
    </source>
</evidence>
<dbReference type="RefSeq" id="XP_009065953.1">
    <property type="nucleotide sequence ID" value="XM_009067705.1"/>
</dbReference>
<protein>
    <recommendedName>
        <fullName evidence="5">LanC-like protein 2</fullName>
    </recommendedName>
</protein>
<dbReference type="SMART" id="SM01260">
    <property type="entry name" value="LANC_like"/>
    <property type="match status" value="1"/>
</dbReference>
<dbReference type="InterPro" id="IPR007822">
    <property type="entry name" value="LANC-like"/>
</dbReference>
<dbReference type="InterPro" id="IPR012341">
    <property type="entry name" value="6hp_glycosidase-like_sf"/>
</dbReference>
<evidence type="ECO:0000313" key="4">
    <source>
        <dbReference type="Proteomes" id="UP000030746"/>
    </source>
</evidence>
<feature type="binding site" evidence="2">
    <location>
        <position position="280"/>
    </location>
    <ligand>
        <name>Zn(2+)</name>
        <dbReference type="ChEBI" id="CHEBI:29105"/>
    </ligand>
</feature>
<sequence>MYKGLKSTRSEDDSIYTGSSGISLLNLHLYKTLGEEKEEKYLHTALQFLEKPLQHLKNKRYTFLCGDAGPLALGAVIYHKLKDDSMSKECIKRLEDLYYPVCKDYDIPNELLYGRVGYIYSLLFIQKHLGPESITNTIIPKVLRVIIEMGRKAAEEEKSHTPLVFTWHDKHYLGAAHGMVGIIFMLLQLDKQLLEPYLTDIKSCIDHLLSIQLPSGNFPSSLENKSSDKLVHWCHGAPGWIHMFLKAHELFGEKVYLQKAKQCSEVIWLRGLLKKGYGLCHGIAGNAYGFLSMYRTTGEEKHLYHAYMFATWCMEYGNHGCNTPDRPFSLFEGMAGTIYFLADLLHPLEAKFPAFEL</sequence>
<reference evidence="3 4" key="1">
    <citation type="journal article" date="2013" name="Nature">
        <title>Insights into bilaterian evolution from three spiralian genomes.</title>
        <authorList>
            <person name="Simakov O."/>
            <person name="Marletaz F."/>
            <person name="Cho S.J."/>
            <person name="Edsinger-Gonzales E."/>
            <person name="Havlak P."/>
            <person name="Hellsten U."/>
            <person name="Kuo D.H."/>
            <person name="Larsson T."/>
            <person name="Lv J."/>
            <person name="Arendt D."/>
            <person name="Savage R."/>
            <person name="Osoegawa K."/>
            <person name="de Jong P."/>
            <person name="Grimwood J."/>
            <person name="Chapman J.A."/>
            <person name="Shapiro H."/>
            <person name="Aerts A."/>
            <person name="Otillar R.P."/>
            <person name="Terry A.Y."/>
            <person name="Boore J.L."/>
            <person name="Grigoriev I.V."/>
            <person name="Lindberg D.R."/>
            <person name="Seaver E.C."/>
            <person name="Weisblat D.A."/>
            <person name="Putnam N.H."/>
            <person name="Rokhsar D.S."/>
        </authorList>
    </citation>
    <scope>NUCLEOTIDE SEQUENCE [LARGE SCALE GENOMIC DNA]</scope>
</reference>
<comment type="similarity">
    <text evidence="1">Belongs to the LanC-like protein family.</text>
</comment>
<dbReference type="InterPro" id="IPR020464">
    <property type="entry name" value="LanC-like_prot_euk"/>
</dbReference>
<organism evidence="3 4">
    <name type="scientific">Lottia gigantea</name>
    <name type="common">Giant owl limpet</name>
    <dbReference type="NCBI Taxonomy" id="225164"/>
    <lineage>
        <taxon>Eukaryota</taxon>
        <taxon>Metazoa</taxon>
        <taxon>Spiralia</taxon>
        <taxon>Lophotrochozoa</taxon>
        <taxon>Mollusca</taxon>
        <taxon>Gastropoda</taxon>
        <taxon>Patellogastropoda</taxon>
        <taxon>Lottioidea</taxon>
        <taxon>Lottiidae</taxon>
        <taxon>Lottia</taxon>
    </lineage>
</organism>
<dbReference type="GeneID" id="20244364"/>
<dbReference type="Pfam" id="PF05147">
    <property type="entry name" value="LANC_like"/>
    <property type="match status" value="1"/>
</dbReference>
<dbReference type="GO" id="GO:0005886">
    <property type="term" value="C:plasma membrane"/>
    <property type="evidence" value="ECO:0007669"/>
    <property type="project" value="TreeGrafter"/>
</dbReference>
<dbReference type="HOGENOM" id="CLU_036244_0_0_1"/>